<dbReference type="SUPFAM" id="SSF88697">
    <property type="entry name" value="PUA domain-like"/>
    <property type="match status" value="1"/>
</dbReference>
<accession>A0A1H0AA39</accession>
<proteinExistence type="predicted"/>
<evidence type="ECO:0000313" key="3">
    <source>
        <dbReference type="Proteomes" id="UP000199544"/>
    </source>
</evidence>
<dbReference type="Proteomes" id="UP000199544">
    <property type="component" value="Unassembled WGS sequence"/>
</dbReference>
<evidence type="ECO:0000313" key="2">
    <source>
        <dbReference type="EMBL" id="SDN29793.1"/>
    </source>
</evidence>
<dbReference type="EMBL" id="FNHW01000002">
    <property type="protein sequence ID" value="SDN29793.1"/>
    <property type="molecule type" value="Genomic_DNA"/>
</dbReference>
<dbReference type="InterPro" id="IPR007374">
    <property type="entry name" value="ASCH_domain"/>
</dbReference>
<dbReference type="InterPro" id="IPR015947">
    <property type="entry name" value="PUA-like_sf"/>
</dbReference>
<organism evidence="2 3">
    <name type="scientific">Fictibacillus solisalsi</name>
    <dbReference type="NCBI Taxonomy" id="459525"/>
    <lineage>
        <taxon>Bacteria</taxon>
        <taxon>Bacillati</taxon>
        <taxon>Bacillota</taxon>
        <taxon>Bacilli</taxon>
        <taxon>Bacillales</taxon>
        <taxon>Fictibacillaceae</taxon>
        <taxon>Fictibacillus</taxon>
    </lineage>
</organism>
<name>A0A1H0AA39_9BACL</name>
<dbReference type="OrthoDB" id="2719516at2"/>
<dbReference type="AlphaFoldDB" id="A0A1H0AA39"/>
<dbReference type="Pfam" id="PF04266">
    <property type="entry name" value="ASCH"/>
    <property type="match status" value="1"/>
</dbReference>
<dbReference type="Gene3D" id="2.30.130.30">
    <property type="entry name" value="Hypothetical protein"/>
    <property type="match status" value="1"/>
</dbReference>
<dbReference type="CDD" id="cd06552">
    <property type="entry name" value="ASCH_yqfb_like"/>
    <property type="match status" value="1"/>
</dbReference>
<protein>
    <submittedName>
        <fullName evidence="2">ASCH domain-containing protein</fullName>
    </submittedName>
</protein>
<dbReference type="SMART" id="SM01022">
    <property type="entry name" value="ASCH"/>
    <property type="match status" value="1"/>
</dbReference>
<evidence type="ECO:0000259" key="1">
    <source>
        <dbReference type="SMART" id="SM01022"/>
    </source>
</evidence>
<dbReference type="RefSeq" id="WP_090237348.1">
    <property type="nucleotide sequence ID" value="NZ_FNHW01000002.1"/>
</dbReference>
<sequence length="118" mass="13381">MTHQTTENNSLPPKTCSIERLVTLPQDVEKVLAGKKTATRRNGRYADVGEIMELNGAKFIVEKVYSQSLGELTDEHARQEGFDDVEGYKSSILSIHPGMPWLPHMKVWVHEFKAVEEE</sequence>
<keyword evidence="3" id="KW-1185">Reference proteome</keyword>
<dbReference type="STRING" id="459525.SAMN04488137_3981"/>
<reference evidence="3" key="1">
    <citation type="submission" date="2016-10" db="EMBL/GenBank/DDBJ databases">
        <authorList>
            <person name="Varghese N."/>
            <person name="Submissions S."/>
        </authorList>
    </citation>
    <scope>NUCLEOTIDE SEQUENCE [LARGE SCALE GENOMIC DNA]</scope>
    <source>
        <strain evidence="3">CGMCC 1.6854</strain>
    </source>
</reference>
<gene>
    <name evidence="2" type="ORF">SAMN04488137_3981</name>
</gene>
<feature type="domain" description="ASCH" evidence="1">
    <location>
        <begin position="21"/>
        <end position="116"/>
    </location>
</feature>